<dbReference type="Proteomes" id="UP000002071">
    <property type="component" value="Chromosome"/>
</dbReference>
<keyword evidence="2" id="KW-1185">Reference proteome</keyword>
<dbReference type="EMBL" id="CP001687">
    <property type="protein sequence ID" value="ACV12674.1"/>
    <property type="molecule type" value="Genomic_DNA"/>
</dbReference>
<dbReference type="eggNOG" id="arCOG07553">
    <property type="taxonomic scope" value="Archaea"/>
</dbReference>
<dbReference type="Pfam" id="PF24018">
    <property type="entry name" value="DUF7331"/>
    <property type="match status" value="1"/>
</dbReference>
<dbReference type="GeneID" id="54763387"/>
<evidence type="ECO:0000313" key="2">
    <source>
        <dbReference type="Proteomes" id="UP000002071"/>
    </source>
</evidence>
<dbReference type="RefSeq" id="WP_015790240.1">
    <property type="nucleotide sequence ID" value="NC_013158.1"/>
</dbReference>
<dbReference type="InterPro" id="IPR055755">
    <property type="entry name" value="DUF7331"/>
</dbReference>
<sequence length="55" mass="6457">MSATHTDDMADRQCQQPDDRYAQLILNEDKCIIYDRENYTAWVQSSVAVSPEDYR</sequence>
<protein>
    <submittedName>
        <fullName evidence="1">Uncharacterized protein</fullName>
    </submittedName>
</protein>
<accession>C7NMX6</accession>
<gene>
    <name evidence="1" type="ordered locus">Huta_2510</name>
</gene>
<dbReference type="KEGG" id="hut:Huta_2510"/>
<dbReference type="HOGENOM" id="CLU_212431_0_0_2"/>
<reference evidence="1 2" key="1">
    <citation type="journal article" date="2009" name="Stand. Genomic Sci.">
        <title>Complete genome sequence of Halorhabdus utahensis type strain (AX-2).</title>
        <authorList>
            <person name="Anderson I."/>
            <person name="Tindall B.J."/>
            <person name="Pomrenke H."/>
            <person name="Goker M."/>
            <person name="Lapidus A."/>
            <person name="Nolan M."/>
            <person name="Copeland A."/>
            <person name="Glavina Del Rio T."/>
            <person name="Chen F."/>
            <person name="Tice H."/>
            <person name="Cheng J.F."/>
            <person name="Lucas S."/>
            <person name="Chertkov O."/>
            <person name="Bruce D."/>
            <person name="Brettin T."/>
            <person name="Detter J.C."/>
            <person name="Han C."/>
            <person name="Goodwin L."/>
            <person name="Land M."/>
            <person name="Hauser L."/>
            <person name="Chang Y.J."/>
            <person name="Jeffries C.D."/>
            <person name="Pitluck S."/>
            <person name="Pati A."/>
            <person name="Mavromatis K."/>
            <person name="Ivanova N."/>
            <person name="Ovchinnikova G."/>
            <person name="Chen A."/>
            <person name="Palaniappan K."/>
            <person name="Chain P."/>
            <person name="Rohde M."/>
            <person name="Bristow J."/>
            <person name="Eisen J.A."/>
            <person name="Markowitz V."/>
            <person name="Hugenholtz P."/>
            <person name="Kyrpides N.C."/>
            <person name="Klenk H.P."/>
        </authorList>
    </citation>
    <scope>NUCLEOTIDE SEQUENCE [LARGE SCALE GENOMIC DNA]</scope>
    <source>
        <strain evidence="2">DSM 12940 / JCM 11049 / AX-2</strain>
    </source>
</reference>
<proteinExistence type="predicted"/>
<evidence type="ECO:0000313" key="1">
    <source>
        <dbReference type="EMBL" id="ACV12674.1"/>
    </source>
</evidence>
<organism evidence="1 2">
    <name type="scientific">Halorhabdus utahensis (strain DSM 12940 / JCM 11049 / AX-2)</name>
    <dbReference type="NCBI Taxonomy" id="519442"/>
    <lineage>
        <taxon>Archaea</taxon>
        <taxon>Methanobacteriati</taxon>
        <taxon>Methanobacteriota</taxon>
        <taxon>Stenosarchaea group</taxon>
        <taxon>Halobacteria</taxon>
        <taxon>Halobacteriales</taxon>
        <taxon>Haloarculaceae</taxon>
        <taxon>Halorhabdus</taxon>
    </lineage>
</organism>
<name>C7NMX6_HALUD</name>
<dbReference type="OrthoDB" id="248370at2157"/>
<dbReference type="AlphaFoldDB" id="C7NMX6"/>